<sequence>MKELYDFALKQGVGIASEPVVSKNETIKRGQLIACCPAGKLGNNIHSSVSGIVKEINETDILIQPDDVQTKEYLPLSRETPLERIQEAGIIGLGGAGFPTAKKLDYTFQGDGTLLINAAECEPILDHNVQRIEANIKEIIQGIKIVMTLTHATRAIIAIKHCHTATIEILEKNCSKNISIHELPSIYPVGDERALVRECLGILLKVDQLPLEANAIVSNLETIFRIYEAVELRKPFIDKDLTVAGKLKESGSVNVLLDVPIGKKFNEVFELVGGIGKEYGEIIEGGPFMGKRTTQENYLQKNTGGLIAAETFLNGPKKLGLLVCACGADEDRLKEIAGSMNSEVAGIEYCKQAVKVNNKLKCTNPGICPGQVQKIMALKKAGALGVLISNCTDCSNTVMSCAPKMKLPVYHATDGALRACNMKLVRRIKE</sequence>
<evidence type="ECO:0000256" key="6">
    <source>
        <dbReference type="ARBA" id="ARBA00023004"/>
    </source>
</evidence>
<name>A0A2Z5Y4E0_9ENTE</name>
<keyword evidence="2" id="KW-0004">4Fe-4S</keyword>
<dbReference type="InterPro" id="IPR011538">
    <property type="entry name" value="Nuo51_FMN-bd"/>
</dbReference>
<evidence type="ECO:0000313" key="10">
    <source>
        <dbReference type="EMBL" id="BBC61593.1"/>
    </source>
</evidence>
<dbReference type="RefSeq" id="WP_015695399.1">
    <property type="nucleotide sequence ID" value="NZ_AP018492.1"/>
</dbReference>
<keyword evidence="7" id="KW-0411">Iron-sulfur</keyword>
<dbReference type="EMBL" id="AP018492">
    <property type="protein sequence ID" value="BBC61593.1"/>
    <property type="molecule type" value="Genomic_DNA"/>
</dbReference>
<keyword evidence="6" id="KW-0408">Iron</keyword>
<dbReference type="InterPro" id="IPR026902">
    <property type="entry name" value="RnfC_N"/>
</dbReference>
<keyword evidence="1" id="KW-0813">Transport</keyword>
<reference evidence="10 11" key="1">
    <citation type="submission" date="2018-01" db="EMBL/GenBank/DDBJ databases">
        <title>Whole genome sequence of Melissococcus plutonius DAT561.</title>
        <authorList>
            <person name="Okumura K."/>
            <person name="Takamatsu D."/>
            <person name="Okura M."/>
        </authorList>
    </citation>
    <scope>NUCLEOTIDE SEQUENCE [LARGE SCALE GENOMIC DNA]</scope>
    <source>
        <strain evidence="10 11">DAT561</strain>
    </source>
</reference>
<dbReference type="GO" id="GO:0051539">
    <property type="term" value="F:4 iron, 4 sulfur cluster binding"/>
    <property type="evidence" value="ECO:0007669"/>
    <property type="project" value="UniProtKB-KW"/>
</dbReference>
<feature type="domain" description="RnfC Barrel sandwich hybrid" evidence="9">
    <location>
        <begin position="7"/>
        <end position="61"/>
    </location>
</feature>
<evidence type="ECO:0000256" key="4">
    <source>
        <dbReference type="ARBA" id="ARBA00022737"/>
    </source>
</evidence>
<evidence type="ECO:0000259" key="9">
    <source>
        <dbReference type="Pfam" id="PF13375"/>
    </source>
</evidence>
<dbReference type="InterPro" id="IPR031001">
    <property type="entry name" value="PR_assoc_PrdC"/>
</dbReference>
<dbReference type="InterPro" id="IPR037225">
    <property type="entry name" value="Nuo51_FMN-bd_sf"/>
</dbReference>
<keyword evidence="3" id="KW-0479">Metal-binding</keyword>
<dbReference type="Gene3D" id="3.40.50.11540">
    <property type="entry name" value="NADH-ubiquinone oxidoreductase 51kDa subunit"/>
    <property type="match status" value="1"/>
</dbReference>
<keyword evidence="5" id="KW-0249">Electron transport</keyword>
<dbReference type="Proteomes" id="UP000269226">
    <property type="component" value="Chromosome"/>
</dbReference>
<keyword evidence="4" id="KW-0677">Repeat</keyword>
<organism evidence="10 11">
    <name type="scientific">Melissococcus plutonius</name>
    <dbReference type="NCBI Taxonomy" id="33970"/>
    <lineage>
        <taxon>Bacteria</taxon>
        <taxon>Bacillati</taxon>
        <taxon>Bacillota</taxon>
        <taxon>Bacilli</taxon>
        <taxon>Lactobacillales</taxon>
        <taxon>Enterococcaceae</taxon>
        <taxon>Melissococcus</taxon>
    </lineage>
</organism>
<evidence type="ECO:0000256" key="2">
    <source>
        <dbReference type="ARBA" id="ARBA00022485"/>
    </source>
</evidence>
<evidence type="ECO:0000256" key="5">
    <source>
        <dbReference type="ARBA" id="ARBA00022982"/>
    </source>
</evidence>
<dbReference type="GO" id="GO:0046872">
    <property type="term" value="F:metal ion binding"/>
    <property type="evidence" value="ECO:0007669"/>
    <property type="project" value="UniProtKB-KW"/>
</dbReference>
<dbReference type="Pfam" id="PF13375">
    <property type="entry name" value="RnfC_N"/>
    <property type="match status" value="1"/>
</dbReference>
<proteinExistence type="predicted"/>
<accession>A0A2Z5Y4E0</accession>
<dbReference type="PANTHER" id="PTHR43034:SF2">
    <property type="entry name" value="ION-TRANSLOCATING OXIDOREDUCTASE COMPLEX SUBUNIT C"/>
    <property type="match status" value="1"/>
</dbReference>
<evidence type="ECO:0000313" key="11">
    <source>
        <dbReference type="Proteomes" id="UP000269226"/>
    </source>
</evidence>
<dbReference type="InterPro" id="IPR010208">
    <property type="entry name" value="Ion_transpt_RnfC/RsxC"/>
</dbReference>
<dbReference type="NCBIfam" id="TIGR04481">
    <property type="entry name" value="PR_assoc_PrdC"/>
    <property type="match status" value="1"/>
</dbReference>
<dbReference type="AlphaFoldDB" id="A0A2Z5Y4E0"/>
<dbReference type="Pfam" id="PF01512">
    <property type="entry name" value="Complex1_51K"/>
    <property type="match status" value="1"/>
</dbReference>
<dbReference type="SUPFAM" id="SSF142019">
    <property type="entry name" value="Nqo1 FMN-binding domain-like"/>
    <property type="match status" value="1"/>
</dbReference>
<evidence type="ECO:0000259" key="8">
    <source>
        <dbReference type="Pfam" id="PF01512"/>
    </source>
</evidence>
<feature type="domain" description="NADH-ubiquinone oxidoreductase 51kDa subunit FMN-binding" evidence="8">
    <location>
        <begin position="85"/>
        <end position="228"/>
    </location>
</feature>
<dbReference type="GO" id="GO:0009055">
    <property type="term" value="F:electron transfer activity"/>
    <property type="evidence" value="ECO:0007669"/>
    <property type="project" value="InterPro"/>
</dbReference>
<dbReference type="PANTHER" id="PTHR43034">
    <property type="entry name" value="ION-TRANSLOCATING OXIDOREDUCTASE COMPLEX SUBUNIT C"/>
    <property type="match status" value="1"/>
</dbReference>
<evidence type="ECO:0000256" key="7">
    <source>
        <dbReference type="ARBA" id="ARBA00023014"/>
    </source>
</evidence>
<gene>
    <name evidence="10" type="ORF">DAT561_1496</name>
</gene>
<evidence type="ECO:0000256" key="1">
    <source>
        <dbReference type="ARBA" id="ARBA00022448"/>
    </source>
</evidence>
<dbReference type="GeneID" id="57044025"/>
<dbReference type="GO" id="GO:0016020">
    <property type="term" value="C:membrane"/>
    <property type="evidence" value="ECO:0007669"/>
    <property type="project" value="InterPro"/>
</dbReference>
<protein>
    <submittedName>
        <fullName evidence="10">Electron transferring subunit of proline reductase</fullName>
    </submittedName>
</protein>
<evidence type="ECO:0000256" key="3">
    <source>
        <dbReference type="ARBA" id="ARBA00022723"/>
    </source>
</evidence>